<evidence type="ECO:0000256" key="1">
    <source>
        <dbReference type="ARBA" id="ARBA00001936"/>
    </source>
</evidence>
<feature type="binding site" evidence="7">
    <location>
        <position position="135"/>
    </location>
    <ligand>
        <name>a divalent metal cation</name>
        <dbReference type="ChEBI" id="CHEBI:60240"/>
    </ligand>
</feature>
<comment type="cofactor">
    <cofactor evidence="7">
        <name>Mg(2+)</name>
        <dbReference type="ChEBI" id="CHEBI:18420"/>
    </cofactor>
    <cofactor evidence="7">
        <name>Mn(2+)</name>
        <dbReference type="ChEBI" id="CHEBI:29035"/>
    </cofactor>
    <text evidence="7">Divalent metal cations. Prefers magnesium or manganese.</text>
</comment>
<dbReference type="InterPro" id="IPR051674">
    <property type="entry name" value="Malate_Decarboxylase"/>
</dbReference>
<dbReference type="SMART" id="SM00919">
    <property type="entry name" value="Malic_M"/>
    <property type="match status" value="1"/>
</dbReference>
<keyword evidence="4" id="KW-0560">Oxidoreductase</keyword>
<dbReference type="SUPFAM" id="SSF51735">
    <property type="entry name" value="NAD(P)-binding Rossmann-fold domains"/>
    <property type="match status" value="1"/>
</dbReference>
<feature type="binding site" evidence="6">
    <location>
        <position position="317"/>
    </location>
    <ligand>
        <name>(S)-malate</name>
        <dbReference type="ChEBI" id="CHEBI:15589"/>
    </ligand>
</feature>
<gene>
    <name evidence="10" type="ORF">D4A35_07460</name>
</gene>
<dbReference type="SMART" id="SM01274">
    <property type="entry name" value="malic"/>
    <property type="match status" value="1"/>
</dbReference>
<dbReference type="SUPFAM" id="SSF53223">
    <property type="entry name" value="Aminoacid dehydrogenase-like, N-terminal domain"/>
    <property type="match status" value="1"/>
</dbReference>
<dbReference type="InterPro" id="IPR001891">
    <property type="entry name" value="Malic_OxRdtase"/>
</dbReference>
<evidence type="ECO:0000259" key="8">
    <source>
        <dbReference type="SMART" id="SM00919"/>
    </source>
</evidence>
<dbReference type="GO" id="GO:0051287">
    <property type="term" value="F:NAD binding"/>
    <property type="evidence" value="ECO:0007669"/>
    <property type="project" value="InterPro"/>
</dbReference>
<dbReference type="InterPro" id="IPR037062">
    <property type="entry name" value="Malic_N_dom_sf"/>
</dbReference>
<dbReference type="Gene3D" id="3.40.50.10380">
    <property type="entry name" value="Malic enzyme, N-terminal domain"/>
    <property type="match status" value="1"/>
</dbReference>
<feature type="binding site" evidence="7">
    <location>
        <position position="136"/>
    </location>
    <ligand>
        <name>a divalent metal cation</name>
        <dbReference type="ChEBI" id="CHEBI:60240"/>
    </ligand>
</feature>
<organism evidence="10 11">
    <name type="scientific">Paraclostridium bifermentans</name>
    <name type="common">Clostridium bifermentans</name>
    <dbReference type="NCBI Taxonomy" id="1490"/>
    <lineage>
        <taxon>Bacteria</taxon>
        <taxon>Bacillati</taxon>
        <taxon>Bacillota</taxon>
        <taxon>Clostridia</taxon>
        <taxon>Peptostreptococcales</taxon>
        <taxon>Peptostreptococcaceae</taxon>
        <taxon>Paraclostridium</taxon>
    </lineage>
</organism>
<dbReference type="CDD" id="cd05311">
    <property type="entry name" value="NAD_bind_2_malic_enz"/>
    <property type="match status" value="1"/>
</dbReference>
<dbReference type="GO" id="GO:0046872">
    <property type="term" value="F:metal ion binding"/>
    <property type="evidence" value="ECO:0007669"/>
    <property type="project" value="UniProtKB-KW"/>
</dbReference>
<feature type="active site" description="Proton acceptor" evidence="5">
    <location>
        <position position="93"/>
    </location>
</feature>
<evidence type="ECO:0000256" key="5">
    <source>
        <dbReference type="PIRSR" id="PIRSR000106-1"/>
    </source>
</evidence>
<evidence type="ECO:0000313" key="11">
    <source>
        <dbReference type="Proteomes" id="UP000326961"/>
    </source>
</evidence>
<dbReference type="PANTHER" id="PTHR43237:SF4">
    <property type="entry name" value="NADP-DEPENDENT MALIC ENZYME"/>
    <property type="match status" value="1"/>
</dbReference>
<feature type="active site" description="Proton donor" evidence="5">
    <location>
        <position position="38"/>
    </location>
</feature>
<dbReference type="FunFam" id="3.40.50.10380:FF:000003">
    <property type="entry name" value="NADP-dependent malic enzyme"/>
    <property type="match status" value="1"/>
</dbReference>
<accession>A0A5P3XCV6</accession>
<dbReference type="Pfam" id="PF03949">
    <property type="entry name" value="Malic_M"/>
    <property type="match status" value="1"/>
</dbReference>
<evidence type="ECO:0000256" key="6">
    <source>
        <dbReference type="PIRSR" id="PIRSR000106-2"/>
    </source>
</evidence>
<feature type="binding site" evidence="6">
    <location>
        <position position="287"/>
    </location>
    <ligand>
        <name>(S)-malate</name>
        <dbReference type="ChEBI" id="CHEBI:15589"/>
    </ligand>
</feature>
<dbReference type="InterPro" id="IPR012301">
    <property type="entry name" value="Malic_N_dom"/>
</dbReference>
<dbReference type="PIRSF" id="PIRSF000106">
    <property type="entry name" value="ME"/>
    <property type="match status" value="1"/>
</dbReference>
<dbReference type="InterPro" id="IPR045213">
    <property type="entry name" value="Malic_NAD-bd_bact_type"/>
</dbReference>
<dbReference type="InterPro" id="IPR012302">
    <property type="entry name" value="Malic_NAD-bd"/>
</dbReference>
<reference evidence="10 11" key="1">
    <citation type="submission" date="2018-09" db="EMBL/GenBank/DDBJ databases">
        <title>A clostridial neurotoxin that targets Anopheles mosquitoes.</title>
        <authorList>
            <person name="Contreras E."/>
            <person name="Masuyer G."/>
            <person name="Qureshi N."/>
            <person name="Chawla S."/>
            <person name="Lim H.L."/>
            <person name="Chen J."/>
            <person name="Stenmark P."/>
            <person name="Gill S."/>
        </authorList>
    </citation>
    <scope>NUCLEOTIDE SEQUENCE [LARGE SCALE GENOMIC DNA]</scope>
    <source>
        <strain evidence="10 11">Cbm</strain>
    </source>
</reference>
<comment type="cofactor">
    <cofactor evidence="1">
        <name>Mn(2+)</name>
        <dbReference type="ChEBI" id="CHEBI:29035"/>
    </cofactor>
</comment>
<feature type="binding site" evidence="7">
    <location>
        <position position="161"/>
    </location>
    <ligand>
        <name>a divalent metal cation</name>
        <dbReference type="ChEBI" id="CHEBI:60240"/>
    </ligand>
</feature>
<name>A0A5P3XCV6_PARBF</name>
<evidence type="ECO:0000256" key="2">
    <source>
        <dbReference type="ARBA" id="ARBA00008785"/>
    </source>
</evidence>
<dbReference type="FunFam" id="3.40.50.720:FF:000095">
    <property type="entry name" value="NADP-dependent malic enzyme"/>
    <property type="match status" value="1"/>
</dbReference>
<keyword evidence="3 7" id="KW-0479">Metal-binding</keyword>
<dbReference type="AlphaFoldDB" id="A0A5P3XCV6"/>
<evidence type="ECO:0000313" key="10">
    <source>
        <dbReference type="EMBL" id="QEZ68779.1"/>
    </source>
</evidence>
<proteinExistence type="inferred from homology"/>
<dbReference type="GO" id="GO:0016616">
    <property type="term" value="F:oxidoreductase activity, acting on the CH-OH group of donors, NAD or NADP as acceptor"/>
    <property type="evidence" value="ECO:0007669"/>
    <property type="project" value="InterPro"/>
</dbReference>
<evidence type="ECO:0000256" key="4">
    <source>
        <dbReference type="ARBA" id="ARBA00023002"/>
    </source>
</evidence>
<protein>
    <submittedName>
        <fullName evidence="10">NAD-dependent malic enzyme</fullName>
    </submittedName>
</protein>
<evidence type="ECO:0000256" key="7">
    <source>
        <dbReference type="PIRSR" id="PIRSR000106-3"/>
    </source>
</evidence>
<feature type="domain" description="Malic enzyme NAD-binding" evidence="8">
    <location>
        <begin position="162"/>
        <end position="385"/>
    </location>
</feature>
<dbReference type="Pfam" id="PF00390">
    <property type="entry name" value="malic"/>
    <property type="match status" value="1"/>
</dbReference>
<dbReference type="RefSeq" id="WP_150886410.1">
    <property type="nucleotide sequence ID" value="NZ_CP032452.1"/>
</dbReference>
<evidence type="ECO:0000259" key="9">
    <source>
        <dbReference type="SMART" id="SM01274"/>
    </source>
</evidence>
<dbReference type="GO" id="GO:0004470">
    <property type="term" value="F:malic enzyme activity"/>
    <property type="evidence" value="ECO:0007669"/>
    <property type="project" value="InterPro"/>
</dbReference>
<dbReference type="Proteomes" id="UP000326961">
    <property type="component" value="Chromosome"/>
</dbReference>
<comment type="similarity">
    <text evidence="2">Belongs to the malic enzymes family.</text>
</comment>
<dbReference type="EMBL" id="CP032452">
    <property type="protein sequence ID" value="QEZ68779.1"/>
    <property type="molecule type" value="Genomic_DNA"/>
</dbReference>
<dbReference type="PANTHER" id="PTHR43237">
    <property type="entry name" value="NADP-DEPENDENT MALIC ENZYME"/>
    <property type="match status" value="1"/>
</dbReference>
<dbReference type="InterPro" id="IPR046346">
    <property type="entry name" value="Aminoacid_DH-like_N_sf"/>
</dbReference>
<dbReference type="InterPro" id="IPR036291">
    <property type="entry name" value="NAD(P)-bd_dom_sf"/>
</dbReference>
<evidence type="ECO:0000256" key="3">
    <source>
        <dbReference type="ARBA" id="ARBA00022723"/>
    </source>
</evidence>
<dbReference type="Gene3D" id="3.40.50.720">
    <property type="entry name" value="NAD(P)-binding Rossmann-like Domain"/>
    <property type="match status" value="1"/>
</dbReference>
<feature type="domain" description="Malic enzyme N-terminal" evidence="9">
    <location>
        <begin position="17"/>
        <end position="150"/>
    </location>
</feature>
<sequence length="392" mass="42037">MTKNYSELALEMHEKNKGKITVCSKVKVEDKDDLSIAYTPGVAAPCVEISKDEDLAYKYTSKGNMVGVVSDGSAVLGLGNIGASASIPVMEGKAILFKEFANVDAFPICLKTNDVEEIVNTVKLMEPVFGGINLEDISAPRCFEIEEKLKKELNIPVFHDDQHGTAIVLSAAIINSLKLINKKIEDLEIVINGPGAAGLAIAKMLISMGVKNIVLCGLNGALEEGMDDLNWAQEEMLKVTNIHNEKGLLADVIKNKDVFIGVSGPNCVTKEMVATMNEKSIILAMANPTPEIMPGQAKEGGAYIVGTGRSDFPNQVNNVLAFPGIFRGALDVRATEINEEMKIAAANAIANSIKIEDLNPDNILPKSFDRDVAKNVAEAIKEAAIKTGVARI</sequence>